<comment type="similarity">
    <text evidence="2">Belongs to the DODA-type extradiol aromatic ring-opening dioxygenase family.</text>
</comment>
<keyword evidence="3" id="KW-0479">Metal-binding</keyword>
<evidence type="ECO:0000313" key="7">
    <source>
        <dbReference type="EMBL" id="XAN18753.1"/>
    </source>
</evidence>
<sequence length="270" mass="29548">MERLPTYFISHGGGPWPYMMAQSNGMYDRLAQSLRDMPRQLGARPKAVLVISAHWEEREFTVMAAARPPMVYDYSGFPAHTYHVQYPAPGLPTLAGQVRQLIQGAGFAARLDAQRGFDHGTFAPLVVMYPQADVPVVQLSLRAGYDPAAHLAVGRALAPLRELGVLIVGSGLSYHNLRRMGPSAAVPSKQFDDWLQQTLITTDSHQRAQRLIDWQDAPVARVAHPQEDHLLPLMVAVGAAGNDEAVCVYHEDGFFGGATVSSFRFGQGMA</sequence>
<dbReference type="SUPFAM" id="SSF53213">
    <property type="entry name" value="LigB-like"/>
    <property type="match status" value="1"/>
</dbReference>
<dbReference type="PANTHER" id="PTHR30096">
    <property type="entry name" value="4,5-DOPA DIOXYGENASE EXTRADIOL-LIKE PROTEIN"/>
    <property type="match status" value="1"/>
</dbReference>
<organism evidence="7 8">
    <name type="scientific">Achromobacter denitrificans</name>
    <name type="common">Alcaligenes denitrificans</name>
    <dbReference type="NCBI Taxonomy" id="32002"/>
    <lineage>
        <taxon>Bacteria</taxon>
        <taxon>Pseudomonadati</taxon>
        <taxon>Pseudomonadota</taxon>
        <taxon>Betaproteobacteria</taxon>
        <taxon>Burkholderiales</taxon>
        <taxon>Alcaligenaceae</taxon>
        <taxon>Achromobacter</taxon>
    </lineage>
</organism>
<evidence type="ECO:0000256" key="4">
    <source>
        <dbReference type="ARBA" id="ARBA00022833"/>
    </source>
</evidence>
<dbReference type="Pfam" id="PF02900">
    <property type="entry name" value="LigB"/>
    <property type="match status" value="1"/>
</dbReference>
<evidence type="ECO:0000256" key="2">
    <source>
        <dbReference type="ARBA" id="ARBA00007581"/>
    </source>
</evidence>
<keyword evidence="5 7" id="KW-0560">Oxidoreductase</keyword>
<evidence type="ECO:0000259" key="6">
    <source>
        <dbReference type="Pfam" id="PF02900"/>
    </source>
</evidence>
<dbReference type="EC" id="1.13.-.-" evidence="7"/>
<evidence type="ECO:0000313" key="8">
    <source>
        <dbReference type="Proteomes" id="UP001446337"/>
    </source>
</evidence>
<feature type="domain" description="Extradiol ring-cleavage dioxygenase class III enzyme subunit B" evidence="6">
    <location>
        <begin position="7"/>
        <end position="244"/>
    </location>
</feature>
<accession>A0ABZ3G9J1</accession>
<dbReference type="Gene3D" id="3.40.830.10">
    <property type="entry name" value="LigB-like"/>
    <property type="match status" value="1"/>
</dbReference>
<proteinExistence type="inferred from homology"/>
<keyword evidence="8" id="KW-1185">Reference proteome</keyword>
<evidence type="ECO:0000256" key="3">
    <source>
        <dbReference type="ARBA" id="ARBA00022723"/>
    </source>
</evidence>
<dbReference type="PIRSF" id="PIRSF006157">
    <property type="entry name" value="Doxgns_DODA"/>
    <property type="match status" value="1"/>
</dbReference>
<dbReference type="PANTHER" id="PTHR30096:SF0">
    <property type="entry name" value="4,5-DOPA DIOXYGENASE EXTRADIOL-LIKE PROTEIN"/>
    <property type="match status" value="1"/>
</dbReference>
<dbReference type="Proteomes" id="UP001446337">
    <property type="component" value="Chromosome"/>
</dbReference>
<reference evidence="7 8" key="1">
    <citation type="submission" date="2024-05" db="EMBL/GenBank/DDBJ databases">
        <title>Achromobacter denitrificans. BP1, complete genome.</title>
        <authorList>
            <person name="Zhang B."/>
        </authorList>
    </citation>
    <scope>NUCLEOTIDE SEQUENCE [LARGE SCALE GENOMIC DNA]</scope>
    <source>
        <strain evidence="7 8">BP1</strain>
    </source>
</reference>
<dbReference type="RefSeq" id="WP_123787456.1">
    <property type="nucleotide sequence ID" value="NZ_CP154792.1"/>
</dbReference>
<keyword evidence="4" id="KW-0862">Zinc</keyword>
<dbReference type="GO" id="GO:0051213">
    <property type="term" value="F:dioxygenase activity"/>
    <property type="evidence" value="ECO:0007669"/>
    <property type="project" value="UniProtKB-KW"/>
</dbReference>
<protein>
    <submittedName>
        <fullName evidence="7">Class III extradiol ring-cleavage dioxygenase</fullName>
        <ecNumber evidence="7">1.13.-.-</ecNumber>
    </submittedName>
</protein>
<gene>
    <name evidence="7" type="ORF">AAIK43_12100</name>
</gene>
<dbReference type="CDD" id="cd07363">
    <property type="entry name" value="45_DOPA_Dioxygenase"/>
    <property type="match status" value="1"/>
</dbReference>
<name>A0ABZ3G9J1_ACHDE</name>
<dbReference type="InterPro" id="IPR014436">
    <property type="entry name" value="Extradiol_dOase_DODA"/>
</dbReference>
<comment type="cofactor">
    <cofactor evidence="1">
        <name>Zn(2+)</name>
        <dbReference type="ChEBI" id="CHEBI:29105"/>
    </cofactor>
</comment>
<evidence type="ECO:0000256" key="5">
    <source>
        <dbReference type="ARBA" id="ARBA00023002"/>
    </source>
</evidence>
<dbReference type="EMBL" id="CP154792">
    <property type="protein sequence ID" value="XAN18753.1"/>
    <property type="molecule type" value="Genomic_DNA"/>
</dbReference>
<evidence type="ECO:0000256" key="1">
    <source>
        <dbReference type="ARBA" id="ARBA00001947"/>
    </source>
</evidence>
<keyword evidence="7" id="KW-0223">Dioxygenase</keyword>
<dbReference type="InterPro" id="IPR004183">
    <property type="entry name" value="Xdiol_dOase_suB"/>
</dbReference>